<accession>A0A3S0K4I8</accession>
<proteinExistence type="predicted"/>
<organism evidence="1 2">
    <name type="scientific">Hymenobacter gummosus</name>
    <dbReference type="NCBI Taxonomy" id="1776032"/>
    <lineage>
        <taxon>Bacteria</taxon>
        <taxon>Pseudomonadati</taxon>
        <taxon>Bacteroidota</taxon>
        <taxon>Cytophagia</taxon>
        <taxon>Cytophagales</taxon>
        <taxon>Hymenobacteraceae</taxon>
        <taxon>Hymenobacter</taxon>
    </lineage>
</organism>
<dbReference type="Proteomes" id="UP000282184">
    <property type="component" value="Unassembled WGS sequence"/>
</dbReference>
<dbReference type="RefSeq" id="WP_126693989.1">
    <property type="nucleotide sequence ID" value="NZ_RXOF01000008.1"/>
</dbReference>
<dbReference type="Gene3D" id="3.40.1350.10">
    <property type="match status" value="1"/>
</dbReference>
<evidence type="ECO:0000313" key="2">
    <source>
        <dbReference type="Proteomes" id="UP000282184"/>
    </source>
</evidence>
<dbReference type="GO" id="GO:0003676">
    <property type="term" value="F:nucleic acid binding"/>
    <property type="evidence" value="ECO:0007669"/>
    <property type="project" value="InterPro"/>
</dbReference>
<reference evidence="1 2" key="1">
    <citation type="submission" date="2018-12" db="EMBL/GenBank/DDBJ databases">
        <title>Hymenobacter gummosus sp. nov., isolated from a spring.</title>
        <authorList>
            <person name="Nie L."/>
        </authorList>
    </citation>
    <scope>NUCLEOTIDE SEQUENCE [LARGE SCALE GENOMIC DNA]</scope>
    <source>
        <strain evidence="1 2">KCTC 52166</strain>
    </source>
</reference>
<protein>
    <submittedName>
        <fullName evidence="1">DUF4365 domain-containing protein</fullName>
    </submittedName>
</protein>
<dbReference type="EMBL" id="RXOF01000008">
    <property type="protein sequence ID" value="RTQ48913.1"/>
    <property type="molecule type" value="Genomic_DNA"/>
</dbReference>
<evidence type="ECO:0000313" key="1">
    <source>
        <dbReference type="EMBL" id="RTQ48913.1"/>
    </source>
</evidence>
<keyword evidence="2" id="KW-1185">Reference proteome</keyword>
<dbReference type="InterPro" id="IPR011856">
    <property type="entry name" value="tRNA_endonuc-like_dom_sf"/>
</dbReference>
<sequence>MLTPDSIFSFNELKGMASDFANFSYEHLSHLSVGRIGEYWTKLWLTLAGLETYYNDVDDRGIDFVVRLDDSKHIDVQVKTIRAGTGYVFVSKHTWGNTLRANLYLALVILRNNQSPSLYLIPSTAWLAPNELLRDREYRKELGQTSKPEWGVNVSQRNMPLLEAYSVEHFIQSMKGS</sequence>
<gene>
    <name evidence="1" type="ORF">EJV47_15065</name>
</gene>
<dbReference type="OrthoDB" id="6997828at2"/>
<comment type="caution">
    <text evidence="1">The sequence shown here is derived from an EMBL/GenBank/DDBJ whole genome shotgun (WGS) entry which is preliminary data.</text>
</comment>
<name>A0A3S0K4I8_9BACT</name>
<dbReference type="AlphaFoldDB" id="A0A3S0K4I8"/>